<feature type="transmembrane region" description="Helical" evidence="1">
    <location>
        <begin position="86"/>
        <end position="105"/>
    </location>
</feature>
<proteinExistence type="predicted"/>
<gene>
    <name evidence="2" type="ORF">C7H52_06710</name>
</gene>
<organism evidence="2 3">
    <name type="scientific">Aurantibacter aestuarii</name>
    <dbReference type="NCBI Taxonomy" id="1266046"/>
    <lineage>
        <taxon>Bacteria</taxon>
        <taxon>Pseudomonadati</taxon>
        <taxon>Bacteroidota</taxon>
        <taxon>Flavobacteriia</taxon>
        <taxon>Flavobacteriales</taxon>
        <taxon>Flavobacteriaceae</taxon>
        <taxon>Aurantibacter</taxon>
    </lineage>
</organism>
<feature type="transmembrane region" description="Helical" evidence="1">
    <location>
        <begin position="161"/>
        <end position="184"/>
    </location>
</feature>
<protein>
    <submittedName>
        <fullName evidence="2">Uncharacterized protein</fullName>
    </submittedName>
</protein>
<dbReference type="OrthoDB" id="1454213at2"/>
<dbReference type="AlphaFoldDB" id="A0A2T1NBF9"/>
<evidence type="ECO:0000313" key="3">
    <source>
        <dbReference type="Proteomes" id="UP000238426"/>
    </source>
</evidence>
<keyword evidence="1" id="KW-0472">Membrane</keyword>
<name>A0A2T1NBF9_9FLAO</name>
<keyword evidence="1" id="KW-1133">Transmembrane helix</keyword>
<reference evidence="2 3" key="1">
    <citation type="submission" date="2018-03" db="EMBL/GenBank/DDBJ databases">
        <title>Mesoflavibacter sp. HG37 and Mesoflavibacter sp. HG96 sp.nov., two marine bacteria isolated from seawater of Western Pacific Ocean.</title>
        <authorList>
            <person name="Cheng H."/>
            <person name="Wu Y.-H."/>
            <person name="Guo L.-L."/>
            <person name="Xu X.-W."/>
        </authorList>
    </citation>
    <scope>NUCLEOTIDE SEQUENCE [LARGE SCALE GENOMIC DNA]</scope>
    <source>
        <strain evidence="2 3">KCTC 32269</strain>
    </source>
</reference>
<dbReference type="Proteomes" id="UP000238426">
    <property type="component" value="Unassembled WGS sequence"/>
</dbReference>
<dbReference type="Gene3D" id="2.30.30.40">
    <property type="entry name" value="SH3 Domains"/>
    <property type="match status" value="1"/>
</dbReference>
<dbReference type="RefSeq" id="WP_106463135.1">
    <property type="nucleotide sequence ID" value="NZ_PXOQ01000008.1"/>
</dbReference>
<keyword evidence="3" id="KW-1185">Reference proteome</keyword>
<evidence type="ECO:0000313" key="2">
    <source>
        <dbReference type="EMBL" id="PSG89460.1"/>
    </source>
</evidence>
<comment type="caution">
    <text evidence="2">The sequence shown here is derived from an EMBL/GenBank/DDBJ whole genome shotgun (WGS) entry which is preliminary data.</text>
</comment>
<keyword evidence="1" id="KW-0812">Transmembrane</keyword>
<sequence>MSFLNNLAKGFVRSAVNQVGRDGGKVISNNIYGDAHATPIRGTGSRNGKSEFINKYVEIPENNTRGALLEAGYEADIFKTGFWSNFFALIGSFILPFLGSIYWFFIGIRNIFKTKTDFYGYEKKSVYKSDKRYKTGARHVGYQKVKSYADQSVPATKSERIVYILKGAFALLIAFVTFSFWYGIFKNWDSSEPMQIEIIQSENIGIAKTFTDLKKEPNNESETLSSIFSKDTIQLLEETKINADSTEIWYKVKYKEKEGWTSNPINKKEE</sequence>
<accession>A0A2T1NBF9</accession>
<dbReference type="EMBL" id="PXOQ01000008">
    <property type="protein sequence ID" value="PSG89460.1"/>
    <property type="molecule type" value="Genomic_DNA"/>
</dbReference>
<evidence type="ECO:0000256" key="1">
    <source>
        <dbReference type="SAM" id="Phobius"/>
    </source>
</evidence>